<dbReference type="OrthoDB" id="5953249at2759"/>
<dbReference type="PANTHER" id="PTHR28083">
    <property type="entry name" value="GOOD FOR FULL DBP5 ACTIVITY PROTEIN 2"/>
    <property type="match status" value="1"/>
</dbReference>
<feature type="domain" description="Gfd2/YDR514C-like C-terminal" evidence="2">
    <location>
        <begin position="157"/>
        <end position="354"/>
    </location>
</feature>
<gene>
    <name evidence="3" type="ORF">EW146_g2680</name>
</gene>
<dbReference type="SUPFAM" id="SSF53098">
    <property type="entry name" value="Ribonuclease H-like"/>
    <property type="match status" value="1"/>
</dbReference>
<dbReference type="InterPro" id="IPR012337">
    <property type="entry name" value="RNaseH-like_sf"/>
</dbReference>
<comment type="caution">
    <text evidence="3">The sequence shown here is derived from an EMBL/GenBank/DDBJ whole genome shotgun (WGS) entry which is preliminary data.</text>
</comment>
<dbReference type="InterPro" id="IPR040151">
    <property type="entry name" value="Gfd2/YDR514C-like"/>
</dbReference>
<dbReference type="EMBL" id="SGPL01000081">
    <property type="protein sequence ID" value="THH18268.1"/>
    <property type="molecule type" value="Genomic_DNA"/>
</dbReference>
<feature type="region of interest" description="Disordered" evidence="1">
    <location>
        <begin position="418"/>
        <end position="496"/>
    </location>
</feature>
<protein>
    <recommendedName>
        <fullName evidence="2">Gfd2/YDR514C-like C-terminal domain-containing protein</fullName>
    </recommendedName>
</protein>
<evidence type="ECO:0000259" key="2">
    <source>
        <dbReference type="Pfam" id="PF21762"/>
    </source>
</evidence>
<evidence type="ECO:0000313" key="4">
    <source>
        <dbReference type="Proteomes" id="UP000310158"/>
    </source>
</evidence>
<feature type="compositionally biased region" description="Polar residues" evidence="1">
    <location>
        <begin position="477"/>
        <end position="496"/>
    </location>
</feature>
<accession>A0A4S4M1R1</accession>
<proteinExistence type="predicted"/>
<organism evidence="3 4">
    <name type="scientific">Bondarzewia mesenterica</name>
    <dbReference type="NCBI Taxonomy" id="1095465"/>
    <lineage>
        <taxon>Eukaryota</taxon>
        <taxon>Fungi</taxon>
        <taxon>Dikarya</taxon>
        <taxon>Basidiomycota</taxon>
        <taxon>Agaricomycotina</taxon>
        <taxon>Agaricomycetes</taxon>
        <taxon>Russulales</taxon>
        <taxon>Bondarzewiaceae</taxon>
        <taxon>Bondarzewia</taxon>
    </lineage>
</organism>
<keyword evidence="4" id="KW-1185">Reference proteome</keyword>
<dbReference type="PANTHER" id="PTHR28083:SF1">
    <property type="entry name" value="GOOD FOR FULL DBP5 ACTIVITY PROTEIN 2"/>
    <property type="match status" value="1"/>
</dbReference>
<name>A0A4S4M1R1_9AGAM</name>
<dbReference type="InterPro" id="IPR048519">
    <property type="entry name" value="Gfd2/YDR514C-like_C"/>
</dbReference>
<evidence type="ECO:0000256" key="1">
    <source>
        <dbReference type="SAM" id="MobiDB-lite"/>
    </source>
</evidence>
<sequence length="496" mass="55473">MADFNLVDIRGWEYDLQSVYTAYMGYFQQNSIPWYERTWGYLFNSFEEFLAFSWPVITITDAWTGRAHIVTRITSIGAFLKMIKTRFGETLPIVDNMLRIQAFETHQRHLRTVTDYATYKKLHATLPAAVLAGLKIRVRSGEPKAVQHLWNNRDKAFLAVDFECHERNPTSVLEWGYAAVRCAHLDALGSWPPVPEDNYRKGHYIVSEYVDKIRNRNTPTYPWKYAFGESQVIPKAKLPQIIQAVISSMASPDSETSANNLVLVVHSATEDLRRMEEMKIKLPHNVLIIDVPTFESCLFRAGHRGAMLDAKTGKPRQPNSTLALASLLHSLNLLVDYALHNSGNDAFACLLALQKLLDPEGTRAPSPRARHPPSVMNRSTSLGPSISMPLPPVSVLTPRTMSSSLLRSHSDFALSGLSLMPNDQSDRGGFSSTSRLRKTSNQLGASPSNVSARRVSTPDMGSRRMSMMRTADEQGRMQRSSSGDTLSVKMTNATLG</sequence>
<dbReference type="GO" id="GO:0005634">
    <property type="term" value="C:nucleus"/>
    <property type="evidence" value="ECO:0007669"/>
    <property type="project" value="TreeGrafter"/>
</dbReference>
<dbReference type="Pfam" id="PF21762">
    <property type="entry name" value="DEDDh_C"/>
    <property type="match status" value="1"/>
</dbReference>
<dbReference type="AlphaFoldDB" id="A0A4S4M1R1"/>
<evidence type="ECO:0000313" key="3">
    <source>
        <dbReference type="EMBL" id="THH18268.1"/>
    </source>
</evidence>
<dbReference type="Proteomes" id="UP000310158">
    <property type="component" value="Unassembled WGS sequence"/>
</dbReference>
<feature type="region of interest" description="Disordered" evidence="1">
    <location>
        <begin position="361"/>
        <end position="388"/>
    </location>
</feature>
<feature type="compositionally biased region" description="Polar residues" evidence="1">
    <location>
        <begin position="430"/>
        <end position="451"/>
    </location>
</feature>
<reference evidence="3 4" key="1">
    <citation type="submission" date="2019-02" db="EMBL/GenBank/DDBJ databases">
        <title>Genome sequencing of the rare red list fungi Bondarzewia mesenterica.</title>
        <authorList>
            <person name="Buettner E."/>
            <person name="Kellner H."/>
        </authorList>
    </citation>
    <scope>NUCLEOTIDE SEQUENCE [LARGE SCALE GENOMIC DNA]</scope>
    <source>
        <strain evidence="3 4">DSM 108281</strain>
    </source>
</reference>